<dbReference type="RefSeq" id="WP_119524925.1">
    <property type="nucleotide sequence ID" value="NZ_NRHC01000039.1"/>
</dbReference>
<dbReference type="OrthoDB" id="9813056at2"/>
<dbReference type="InterPro" id="IPR036390">
    <property type="entry name" value="WH_DNA-bd_sf"/>
</dbReference>
<organism evidence="6 7">
    <name type="scientific">Psittacicella hinzii</name>
    <dbReference type="NCBI Taxonomy" id="2028575"/>
    <lineage>
        <taxon>Bacteria</taxon>
        <taxon>Pseudomonadati</taxon>
        <taxon>Pseudomonadota</taxon>
        <taxon>Gammaproteobacteria</taxon>
        <taxon>Pasteurellales</taxon>
        <taxon>Psittacicellaceae</taxon>
        <taxon>Psittacicella</taxon>
    </lineage>
</organism>
<dbReference type="GO" id="GO:0006351">
    <property type="term" value="P:DNA-templated transcription"/>
    <property type="evidence" value="ECO:0007669"/>
    <property type="project" value="TreeGrafter"/>
</dbReference>
<dbReference type="PRINTS" id="PR00039">
    <property type="entry name" value="HTHLYSR"/>
</dbReference>
<dbReference type="EMBL" id="NRHC01000039">
    <property type="protein sequence ID" value="RIY33035.1"/>
    <property type="molecule type" value="Genomic_DNA"/>
</dbReference>
<keyword evidence="3" id="KW-0238">DNA-binding</keyword>
<sequence>MKEHLSALYQFMWVAKLKSFSNAAERLNMAQSGISRSIKDLETYLKVKLINRTTRRLSLTPAGSNLFRELEEGFFYLDRGLQQLDLMRTYPTGKVTITASRQAMEQVLIPRLASFGSKYPDVELELIVDNSNGDVVVSALESESIDAGVRLGEEVTEGLVAVRISEDLEMAVVATPELLSKYGIPKDPKDLVNFPCIAGKLDGERVFDWEFKDKYKHKPAGSWTLNDSSLILEATRSGVGLAYEPKELVKDDLAKGKLIQVLQDYTLTIPGFYLYYQDREVSPALRVVIESLKV</sequence>
<evidence type="ECO:0000256" key="3">
    <source>
        <dbReference type="ARBA" id="ARBA00023125"/>
    </source>
</evidence>
<evidence type="ECO:0000256" key="2">
    <source>
        <dbReference type="ARBA" id="ARBA00023015"/>
    </source>
</evidence>
<proteinExistence type="inferred from homology"/>
<accession>A0A3A1Y5Y1</accession>
<comment type="similarity">
    <text evidence="1">Belongs to the LysR transcriptional regulatory family.</text>
</comment>
<evidence type="ECO:0000313" key="7">
    <source>
        <dbReference type="Proteomes" id="UP000265691"/>
    </source>
</evidence>
<keyword evidence="4" id="KW-0804">Transcription</keyword>
<dbReference type="SUPFAM" id="SSF53850">
    <property type="entry name" value="Periplasmic binding protein-like II"/>
    <property type="match status" value="1"/>
</dbReference>
<dbReference type="FunFam" id="1.10.10.10:FF:000001">
    <property type="entry name" value="LysR family transcriptional regulator"/>
    <property type="match status" value="1"/>
</dbReference>
<dbReference type="PANTHER" id="PTHR30537">
    <property type="entry name" value="HTH-TYPE TRANSCRIPTIONAL REGULATOR"/>
    <property type="match status" value="1"/>
</dbReference>
<reference evidence="6 7" key="1">
    <citation type="submission" date="2017-08" db="EMBL/GenBank/DDBJ databases">
        <title>Reclassification of Bisgaard taxon 37 and 44.</title>
        <authorList>
            <person name="Christensen H."/>
        </authorList>
    </citation>
    <scope>NUCLEOTIDE SEQUENCE [LARGE SCALE GENOMIC DNA]</scope>
    <source>
        <strain evidence="6 7">B96_3</strain>
    </source>
</reference>
<dbReference type="Gene3D" id="3.40.190.290">
    <property type="match status" value="1"/>
</dbReference>
<dbReference type="Proteomes" id="UP000265691">
    <property type="component" value="Unassembled WGS sequence"/>
</dbReference>
<dbReference type="PROSITE" id="PS50931">
    <property type="entry name" value="HTH_LYSR"/>
    <property type="match status" value="1"/>
</dbReference>
<keyword evidence="2" id="KW-0805">Transcription regulation</keyword>
<evidence type="ECO:0000256" key="4">
    <source>
        <dbReference type="ARBA" id="ARBA00023163"/>
    </source>
</evidence>
<name>A0A3A1Y5Y1_9GAMM</name>
<dbReference type="InterPro" id="IPR000847">
    <property type="entry name" value="LysR_HTH_N"/>
</dbReference>
<evidence type="ECO:0000313" key="6">
    <source>
        <dbReference type="EMBL" id="RIY33035.1"/>
    </source>
</evidence>
<dbReference type="GO" id="GO:0003700">
    <property type="term" value="F:DNA-binding transcription factor activity"/>
    <property type="evidence" value="ECO:0007669"/>
    <property type="project" value="InterPro"/>
</dbReference>
<evidence type="ECO:0000259" key="5">
    <source>
        <dbReference type="PROSITE" id="PS50931"/>
    </source>
</evidence>
<dbReference type="GO" id="GO:0043565">
    <property type="term" value="F:sequence-specific DNA binding"/>
    <property type="evidence" value="ECO:0007669"/>
    <property type="project" value="TreeGrafter"/>
</dbReference>
<evidence type="ECO:0000256" key="1">
    <source>
        <dbReference type="ARBA" id="ARBA00009437"/>
    </source>
</evidence>
<dbReference type="InterPro" id="IPR036388">
    <property type="entry name" value="WH-like_DNA-bd_sf"/>
</dbReference>
<comment type="caution">
    <text evidence="6">The sequence shown here is derived from an EMBL/GenBank/DDBJ whole genome shotgun (WGS) entry which is preliminary data.</text>
</comment>
<dbReference type="AlphaFoldDB" id="A0A3A1Y5Y1"/>
<keyword evidence="7" id="KW-1185">Reference proteome</keyword>
<gene>
    <name evidence="6" type="ORF">CKF54_03640</name>
</gene>
<dbReference type="InterPro" id="IPR058163">
    <property type="entry name" value="LysR-type_TF_proteobact-type"/>
</dbReference>
<dbReference type="Pfam" id="PF00126">
    <property type="entry name" value="HTH_1"/>
    <property type="match status" value="1"/>
</dbReference>
<dbReference type="Gene3D" id="1.10.10.10">
    <property type="entry name" value="Winged helix-like DNA-binding domain superfamily/Winged helix DNA-binding domain"/>
    <property type="match status" value="1"/>
</dbReference>
<dbReference type="PANTHER" id="PTHR30537:SF1">
    <property type="entry name" value="HTH-TYPE TRANSCRIPTIONAL REGULATOR PGRR"/>
    <property type="match status" value="1"/>
</dbReference>
<dbReference type="InterPro" id="IPR005119">
    <property type="entry name" value="LysR_subst-bd"/>
</dbReference>
<protein>
    <recommendedName>
        <fullName evidence="5">HTH lysR-type domain-containing protein</fullName>
    </recommendedName>
</protein>
<dbReference type="Pfam" id="PF03466">
    <property type="entry name" value="LysR_substrate"/>
    <property type="match status" value="1"/>
</dbReference>
<feature type="domain" description="HTH lysR-type" evidence="5">
    <location>
        <begin position="1"/>
        <end position="60"/>
    </location>
</feature>
<dbReference type="SUPFAM" id="SSF46785">
    <property type="entry name" value="Winged helix' DNA-binding domain"/>
    <property type="match status" value="1"/>
</dbReference>